<comment type="caution">
    <text evidence="1">The sequence shown here is derived from an EMBL/GenBank/DDBJ whole genome shotgun (WGS) entry which is preliminary data.</text>
</comment>
<gene>
    <name evidence="1" type="ORF">DFH08DRAFT_813172</name>
</gene>
<evidence type="ECO:0000313" key="2">
    <source>
        <dbReference type="Proteomes" id="UP001218218"/>
    </source>
</evidence>
<accession>A0AAD6ZTL2</accession>
<reference evidence="1" key="1">
    <citation type="submission" date="2023-03" db="EMBL/GenBank/DDBJ databases">
        <title>Massive genome expansion in bonnet fungi (Mycena s.s.) driven by repeated elements and novel gene families across ecological guilds.</title>
        <authorList>
            <consortium name="Lawrence Berkeley National Laboratory"/>
            <person name="Harder C.B."/>
            <person name="Miyauchi S."/>
            <person name="Viragh M."/>
            <person name="Kuo A."/>
            <person name="Thoen E."/>
            <person name="Andreopoulos B."/>
            <person name="Lu D."/>
            <person name="Skrede I."/>
            <person name="Drula E."/>
            <person name="Henrissat B."/>
            <person name="Morin E."/>
            <person name="Kohler A."/>
            <person name="Barry K."/>
            <person name="LaButti K."/>
            <person name="Morin E."/>
            <person name="Salamov A."/>
            <person name="Lipzen A."/>
            <person name="Mereny Z."/>
            <person name="Hegedus B."/>
            <person name="Baldrian P."/>
            <person name="Stursova M."/>
            <person name="Weitz H."/>
            <person name="Taylor A."/>
            <person name="Grigoriev I.V."/>
            <person name="Nagy L.G."/>
            <person name="Martin F."/>
            <person name="Kauserud H."/>
        </authorList>
    </citation>
    <scope>NUCLEOTIDE SEQUENCE</scope>
    <source>
        <strain evidence="1">CBHHK002</strain>
    </source>
</reference>
<dbReference type="InterPro" id="IPR036537">
    <property type="entry name" value="Adaptor_Cbl_N_dom_sf"/>
</dbReference>
<protein>
    <submittedName>
        <fullName evidence="1">Uncharacterized protein</fullName>
    </submittedName>
</protein>
<dbReference type="Proteomes" id="UP001218218">
    <property type="component" value="Unassembled WGS sequence"/>
</dbReference>
<dbReference type="GO" id="GO:0007166">
    <property type="term" value="P:cell surface receptor signaling pathway"/>
    <property type="evidence" value="ECO:0007669"/>
    <property type="project" value="InterPro"/>
</dbReference>
<name>A0AAD6ZTL2_9AGAR</name>
<organism evidence="1 2">
    <name type="scientific">Mycena albidolilacea</name>
    <dbReference type="NCBI Taxonomy" id="1033008"/>
    <lineage>
        <taxon>Eukaryota</taxon>
        <taxon>Fungi</taxon>
        <taxon>Dikarya</taxon>
        <taxon>Basidiomycota</taxon>
        <taxon>Agaricomycotina</taxon>
        <taxon>Agaricomycetes</taxon>
        <taxon>Agaricomycetidae</taxon>
        <taxon>Agaricales</taxon>
        <taxon>Marasmiineae</taxon>
        <taxon>Mycenaceae</taxon>
        <taxon>Mycena</taxon>
    </lineage>
</organism>
<dbReference type="InterPro" id="IPR059179">
    <property type="entry name" value="MLKL-like_MCAfunc"/>
</dbReference>
<proteinExistence type="predicted"/>
<dbReference type="CDD" id="cd21037">
    <property type="entry name" value="MLKL_NTD"/>
    <property type="match status" value="1"/>
</dbReference>
<dbReference type="Gene3D" id="1.20.930.20">
    <property type="entry name" value="Adaptor protein Cbl, N-terminal domain"/>
    <property type="match status" value="1"/>
</dbReference>
<sequence>MPPSTRLVQLVQYTNVAASTVRDIANTANEPFLQVVAALTITILNTVQTVRSNRDQLIIMVEEIHEILCLIIHLYSEAESAGTLPTVVLSDIAKFTETLQQIYGFLKTQQGMGKIKQLVKQFDSAAQLKLCQEGLRCSLAKFKMSSVAAVRFRTNSEPEPNLNRTSVQVQASAKDRTGPQARFKKIAYTNLLRVNRDVVTALELKGEIK</sequence>
<dbReference type="AlphaFoldDB" id="A0AAD6ZTL2"/>
<evidence type="ECO:0000313" key="1">
    <source>
        <dbReference type="EMBL" id="KAJ7336860.1"/>
    </source>
</evidence>
<keyword evidence="2" id="KW-1185">Reference proteome</keyword>
<dbReference type="EMBL" id="JARIHO010000030">
    <property type="protein sequence ID" value="KAJ7336860.1"/>
    <property type="molecule type" value="Genomic_DNA"/>
</dbReference>